<feature type="active site" evidence="2">
    <location>
        <position position="438"/>
    </location>
</feature>
<dbReference type="Pfam" id="PF14543">
    <property type="entry name" value="TAXi_N"/>
    <property type="match status" value="2"/>
</dbReference>
<dbReference type="GO" id="GO:0006508">
    <property type="term" value="P:proteolysis"/>
    <property type="evidence" value="ECO:0007669"/>
    <property type="project" value="UniProtKB-KW"/>
</dbReference>
<proteinExistence type="inferred from homology"/>
<dbReference type="FunFam" id="2.40.70.10:FF:000021">
    <property type="entry name" value="Aspartyl protease AED1"/>
    <property type="match status" value="2"/>
</dbReference>
<keyword evidence="4" id="KW-0645">Protease</keyword>
<evidence type="ECO:0000313" key="4">
    <source>
        <dbReference type="EMBL" id="BBH01655.1"/>
    </source>
</evidence>
<comment type="similarity">
    <text evidence="1">Belongs to the peptidase A1 family.</text>
</comment>
<dbReference type="AlphaFoldDB" id="A0A4Y1RCD1"/>
<gene>
    <name evidence="4" type="ORF">Prudu_011988</name>
</gene>
<dbReference type="InterPro" id="IPR021109">
    <property type="entry name" value="Peptidase_aspartic_dom_sf"/>
</dbReference>
<keyword evidence="4" id="KW-0378">Hydrolase</keyword>
<dbReference type="Gene3D" id="2.40.70.10">
    <property type="entry name" value="Acid Proteases"/>
    <property type="match status" value="4"/>
</dbReference>
<accession>A0A4Y1RCD1</accession>
<dbReference type="EMBL" id="AP019300">
    <property type="protein sequence ID" value="BBH01655.1"/>
    <property type="molecule type" value="Genomic_DNA"/>
</dbReference>
<name>A0A4Y1RCD1_PRUDU</name>
<evidence type="ECO:0000259" key="3">
    <source>
        <dbReference type="PROSITE" id="PS51767"/>
    </source>
</evidence>
<sequence>ITYFNPGEENKASTLKVVHKHGPCSELNQIQKENTPNHTQILDRDQAGVKSIHSRLGSKKMNSDGATTMPVHSGDIVSSGDYIVTVGLGTPQKQLSLIFDTGSDLSWTQCRPCIGSCYKQMEPLFDPSISTSYVNISCKSNVCSQLTPVTHKIPRCSTDNSTCIYDMQYGDKSFSVGFFGKERLTLTSTEVFDEFIFGCGQINQGNFGSSAGLDFGATTSPSSNKQPTSMAAFSFIVYPPLQAPPHVKFTPLTTVSQDPSFYGLNLVGISVGGHKLWISPSVFLSSGTIIDKGTVITRLPAAAYSALRDALSVLDTCYDLSKLCDSEVSTHSILLSGRAESWSWMLRNKASTLKVVHKHGPCSELNQIQKENTPNHTQILDRDQAGVKSIHSRLGSKKMNSDGATTMPVHSGDIVSSGDYIVTVGLGTPQKQLSLIFDTGSDLSWTQCRPCIGSCYKQMEPLFDPSISTSYVNISCKSNVCSQLTPVTHKIPRCSTDNSTCIYDMQYGDKSFSVGFFGKERLTLTSTEVFDEFIFGCGQINQGNFGSSAGLDFGATTSPSSNKQPTSMAAFSFIVYPPLQAPPHVKFTPLTTVSQDPSFYGLNLVGISVGGHKLWISPSVFLSSGTIIDKGTVITRLPAAAYSALRDVFRQAMTKYPLTQALSVLDTCYDLSSYVTVKYPHIAFYFQGGLKLELDATVLGNVQQKTFEVVYDFAGGGLDLPVEVAFENACMQQARSPNYVQLYWQYRTTICETSEQ</sequence>
<evidence type="ECO:0000256" key="2">
    <source>
        <dbReference type="PIRSR" id="PIRSR601461-1"/>
    </source>
</evidence>
<evidence type="ECO:0000256" key="1">
    <source>
        <dbReference type="ARBA" id="ARBA00007447"/>
    </source>
</evidence>
<protein>
    <submittedName>
        <fullName evidence="4">Eukaryotic aspartyl protease family protein</fullName>
    </submittedName>
</protein>
<dbReference type="PROSITE" id="PS51767">
    <property type="entry name" value="PEPTIDASE_A1"/>
    <property type="match status" value="2"/>
</dbReference>
<dbReference type="GO" id="GO:0004190">
    <property type="term" value="F:aspartic-type endopeptidase activity"/>
    <property type="evidence" value="ECO:0007669"/>
    <property type="project" value="InterPro"/>
</dbReference>
<dbReference type="Pfam" id="PF14541">
    <property type="entry name" value="TAXi_C"/>
    <property type="match status" value="2"/>
</dbReference>
<dbReference type="SUPFAM" id="SSF50630">
    <property type="entry name" value="Acid proteases"/>
    <property type="match status" value="2"/>
</dbReference>
<dbReference type="PANTHER" id="PTHR13683:SF750">
    <property type="entry name" value="ASPARTYL PROTEASE AED1"/>
    <property type="match status" value="1"/>
</dbReference>
<feature type="domain" description="Peptidase A1" evidence="3">
    <location>
        <begin position="420"/>
        <end position="743"/>
    </location>
</feature>
<organism evidence="4">
    <name type="scientific">Prunus dulcis</name>
    <name type="common">Almond</name>
    <name type="synonym">Amygdalus dulcis</name>
    <dbReference type="NCBI Taxonomy" id="3755"/>
    <lineage>
        <taxon>Eukaryota</taxon>
        <taxon>Viridiplantae</taxon>
        <taxon>Streptophyta</taxon>
        <taxon>Embryophyta</taxon>
        <taxon>Tracheophyta</taxon>
        <taxon>Spermatophyta</taxon>
        <taxon>Magnoliopsida</taxon>
        <taxon>eudicotyledons</taxon>
        <taxon>Gunneridae</taxon>
        <taxon>Pentapetalae</taxon>
        <taxon>rosids</taxon>
        <taxon>fabids</taxon>
        <taxon>Rosales</taxon>
        <taxon>Rosaceae</taxon>
        <taxon>Amygdaloideae</taxon>
        <taxon>Amygdaleae</taxon>
        <taxon>Prunus</taxon>
    </lineage>
</organism>
<dbReference type="InterPro" id="IPR033121">
    <property type="entry name" value="PEPTIDASE_A1"/>
</dbReference>
<dbReference type="InterPro" id="IPR001461">
    <property type="entry name" value="Aspartic_peptidase_A1"/>
</dbReference>
<feature type="active site" evidence="2">
    <location>
        <position position="629"/>
    </location>
</feature>
<feature type="domain" description="Peptidase A1" evidence="3">
    <location>
        <begin position="82"/>
        <end position="402"/>
    </location>
</feature>
<feature type="non-terminal residue" evidence="4">
    <location>
        <position position="1"/>
    </location>
</feature>
<reference evidence="4" key="1">
    <citation type="journal article" date="2019" name="Science">
        <title>Mutation of a bHLH transcription factor allowed almond domestication.</title>
        <authorList>
            <person name="Sanchez-Perez R."/>
            <person name="Pavan S."/>
            <person name="Mazzeo R."/>
            <person name="Moldovan C."/>
            <person name="Aiese Cigliano R."/>
            <person name="Del Cueto J."/>
            <person name="Ricciardi F."/>
            <person name="Lotti C."/>
            <person name="Ricciardi L."/>
            <person name="Dicenta F."/>
            <person name="Lopez-Marques R.L."/>
            <person name="Lindberg Moller B."/>
        </authorList>
    </citation>
    <scope>NUCLEOTIDE SEQUENCE</scope>
</reference>
<dbReference type="PANTHER" id="PTHR13683">
    <property type="entry name" value="ASPARTYL PROTEASES"/>
    <property type="match status" value="1"/>
</dbReference>
<dbReference type="InterPro" id="IPR032861">
    <property type="entry name" value="TAXi_N"/>
</dbReference>
<dbReference type="PRINTS" id="PR00792">
    <property type="entry name" value="PEPSIN"/>
</dbReference>
<dbReference type="InterPro" id="IPR032799">
    <property type="entry name" value="TAXi_C"/>
</dbReference>